<dbReference type="GO" id="GO:0003677">
    <property type="term" value="F:DNA binding"/>
    <property type="evidence" value="ECO:0007669"/>
    <property type="project" value="UniProtKB-KW"/>
</dbReference>
<dbReference type="PRINTS" id="PR00044">
    <property type="entry name" value="LEUZIPPRMYC"/>
</dbReference>
<feature type="compositionally biased region" description="Basic residues" evidence="3">
    <location>
        <begin position="170"/>
        <end position="185"/>
    </location>
</feature>
<sequence length="290" mass="33323">MPGEPRSYCESFTKKFHKFKANSERSLVFAFCTPVLERQTNTKEEIDVETVYGESKKPSSRSSSSSGGVLPTNPSFSDRQQLQLTMATAISKKDLKRQSGQATATAVPPRFNLDERTLKPKTLNCKRKVNVRGDSRRTCGAGNKRSAQYDDYGEYVNKSIKRRKYQYQRHFKSGKSKKPRNRRNYMRNGGALSSESDVDSSEKRTIHNSMERQRRIDLRNAFEELRKLVPFTAGNEKAPKVVILSYGAEFCKSLTMEETELTRKKAELRRQQEMLRAKVSQLRRSLAARR</sequence>
<dbReference type="InterPro" id="IPR050433">
    <property type="entry name" value="Myc_transcription_factors"/>
</dbReference>
<organism evidence="5 6">
    <name type="scientific">Polyplax serrata</name>
    <name type="common">Common mouse louse</name>
    <dbReference type="NCBI Taxonomy" id="468196"/>
    <lineage>
        <taxon>Eukaryota</taxon>
        <taxon>Metazoa</taxon>
        <taxon>Ecdysozoa</taxon>
        <taxon>Arthropoda</taxon>
        <taxon>Hexapoda</taxon>
        <taxon>Insecta</taxon>
        <taxon>Pterygota</taxon>
        <taxon>Neoptera</taxon>
        <taxon>Paraneoptera</taxon>
        <taxon>Psocodea</taxon>
        <taxon>Troctomorpha</taxon>
        <taxon>Phthiraptera</taxon>
        <taxon>Anoplura</taxon>
        <taxon>Polyplacidae</taxon>
        <taxon>Polyplax</taxon>
    </lineage>
</organism>
<gene>
    <name evidence="5" type="ORF">RUM43_001802</name>
</gene>
<dbReference type="Proteomes" id="UP001372834">
    <property type="component" value="Unassembled WGS sequence"/>
</dbReference>
<dbReference type="GO" id="GO:0046983">
    <property type="term" value="F:protein dimerization activity"/>
    <property type="evidence" value="ECO:0007669"/>
    <property type="project" value="InterPro"/>
</dbReference>
<dbReference type="InterPro" id="IPR011598">
    <property type="entry name" value="bHLH_dom"/>
</dbReference>
<dbReference type="SMART" id="SM00353">
    <property type="entry name" value="HLH"/>
    <property type="match status" value="1"/>
</dbReference>
<feature type="domain" description="BHLH" evidence="4">
    <location>
        <begin position="202"/>
        <end position="254"/>
    </location>
</feature>
<dbReference type="Gene3D" id="4.10.280.10">
    <property type="entry name" value="Helix-loop-helix DNA-binding domain"/>
    <property type="match status" value="1"/>
</dbReference>
<evidence type="ECO:0000256" key="2">
    <source>
        <dbReference type="SAM" id="Coils"/>
    </source>
</evidence>
<dbReference type="GO" id="GO:0003700">
    <property type="term" value="F:DNA-binding transcription factor activity"/>
    <property type="evidence" value="ECO:0007669"/>
    <property type="project" value="InterPro"/>
</dbReference>
<keyword evidence="2" id="KW-0175">Coiled coil</keyword>
<dbReference type="SUPFAM" id="SSF47459">
    <property type="entry name" value="HLH, helix-loop-helix DNA-binding domain"/>
    <property type="match status" value="1"/>
</dbReference>
<name>A0AAN8SEX9_POLSC</name>
<dbReference type="InterPro" id="IPR002418">
    <property type="entry name" value="Tscrpt_reg_Myc"/>
</dbReference>
<dbReference type="PROSITE" id="PS50888">
    <property type="entry name" value="BHLH"/>
    <property type="match status" value="1"/>
</dbReference>
<feature type="coiled-coil region" evidence="2">
    <location>
        <begin position="251"/>
        <end position="285"/>
    </location>
</feature>
<dbReference type="InterPro" id="IPR036638">
    <property type="entry name" value="HLH_DNA-bd_sf"/>
</dbReference>
<dbReference type="AlphaFoldDB" id="A0AAN8SEX9"/>
<evidence type="ECO:0000313" key="6">
    <source>
        <dbReference type="Proteomes" id="UP001372834"/>
    </source>
</evidence>
<proteinExistence type="predicted"/>
<dbReference type="PANTHER" id="PTHR45851">
    <property type="entry name" value="MYC PROTO-ONCOGENE"/>
    <property type="match status" value="1"/>
</dbReference>
<accession>A0AAN8SEX9</accession>
<evidence type="ECO:0000259" key="4">
    <source>
        <dbReference type="PROSITE" id="PS50888"/>
    </source>
</evidence>
<evidence type="ECO:0000256" key="1">
    <source>
        <dbReference type="ARBA" id="ARBA00023125"/>
    </source>
</evidence>
<reference evidence="5 6" key="1">
    <citation type="submission" date="2023-10" db="EMBL/GenBank/DDBJ databases">
        <title>Genomes of two closely related lineages of the louse Polyplax serrata with different host specificities.</title>
        <authorList>
            <person name="Martinu J."/>
            <person name="Tarabai H."/>
            <person name="Stefka J."/>
            <person name="Hypsa V."/>
        </authorList>
    </citation>
    <scope>NUCLEOTIDE SEQUENCE [LARGE SCALE GENOMIC DNA]</scope>
    <source>
        <strain evidence="5">HR10_N</strain>
    </source>
</reference>
<comment type="caution">
    <text evidence="5">The sequence shown here is derived from an EMBL/GenBank/DDBJ whole genome shotgun (WGS) entry which is preliminary data.</text>
</comment>
<feature type="region of interest" description="Disordered" evidence="3">
    <location>
        <begin position="170"/>
        <end position="205"/>
    </location>
</feature>
<dbReference type="FunFam" id="4.10.280.10:FF:000019">
    <property type="entry name" value="Myc proto-oncogene protein"/>
    <property type="match status" value="1"/>
</dbReference>
<evidence type="ECO:0000313" key="5">
    <source>
        <dbReference type="EMBL" id="KAK6645525.1"/>
    </source>
</evidence>
<dbReference type="CDD" id="cd11400">
    <property type="entry name" value="bHLHzip_Myc"/>
    <property type="match status" value="1"/>
</dbReference>
<feature type="region of interest" description="Disordered" evidence="3">
    <location>
        <begin position="49"/>
        <end position="79"/>
    </location>
</feature>
<protein>
    <recommendedName>
        <fullName evidence="4">BHLH domain-containing protein</fullName>
    </recommendedName>
</protein>
<evidence type="ECO:0000256" key="3">
    <source>
        <dbReference type="SAM" id="MobiDB-lite"/>
    </source>
</evidence>
<dbReference type="EMBL" id="JAWJWE010000001">
    <property type="protein sequence ID" value="KAK6645525.1"/>
    <property type="molecule type" value="Genomic_DNA"/>
</dbReference>
<dbReference type="Pfam" id="PF00010">
    <property type="entry name" value="HLH"/>
    <property type="match status" value="1"/>
</dbReference>
<keyword evidence="1" id="KW-0238">DNA-binding</keyword>